<keyword evidence="13" id="KW-1185">Reference proteome</keyword>
<evidence type="ECO:0000256" key="2">
    <source>
        <dbReference type="ARBA" id="ARBA00022729"/>
    </source>
</evidence>
<dbReference type="PROSITE" id="PS00134">
    <property type="entry name" value="TRYPSIN_HIS"/>
    <property type="match status" value="1"/>
</dbReference>
<dbReference type="InterPro" id="IPR038565">
    <property type="entry name" value="CLIP_sf"/>
</dbReference>
<dbReference type="Pfam" id="PF12032">
    <property type="entry name" value="CLIP"/>
    <property type="match status" value="1"/>
</dbReference>
<dbReference type="PRINTS" id="PR00722">
    <property type="entry name" value="CHYMOTRYPSIN"/>
</dbReference>
<dbReference type="EC" id="3.4.21.-" evidence="8"/>
<keyword evidence="5" id="KW-1015">Disulfide bond</keyword>
<keyword evidence="2" id="KW-0732">Signal</keyword>
<dbReference type="Gene3D" id="3.30.1640.30">
    <property type="match status" value="1"/>
</dbReference>
<dbReference type="SUPFAM" id="SSF50494">
    <property type="entry name" value="Trypsin-like serine proteases"/>
    <property type="match status" value="1"/>
</dbReference>
<evidence type="ECO:0000256" key="3">
    <source>
        <dbReference type="ARBA" id="ARBA00022801"/>
    </source>
</evidence>
<dbReference type="FunFam" id="2.40.10.10:FF:000028">
    <property type="entry name" value="Serine protease easter"/>
    <property type="match status" value="1"/>
</dbReference>
<feature type="domain" description="Clip" evidence="11">
    <location>
        <begin position="14"/>
        <end position="67"/>
    </location>
</feature>
<dbReference type="InterPro" id="IPR033116">
    <property type="entry name" value="TRYPSIN_SER"/>
</dbReference>
<sequence length="363" mass="40403">ITCDQLIQFSAKKKCAPPLGDSCVEIRQCQFFVDLLKNSPVPRSRQVIRIIRAHHCDFEGNSPKVCCFMPKIQVTQSASDTEGLSNDVTYHKNINLLPVGKCGYINNDFRITNGYKTLILEFPWMALIAYKGKGGIDLGCGGTLINERYVLTAAHCIRNLELDFVRLGEHNIETEHDCNFMTGVCAPPPQDIKVEKVIVHSEYLPKSYKNDIALIRLANKTNFEQANIQPLCLPVGNNAKLNLQRKFAIISGWGVTENGFKSLELLKSHIPIISNNECKQVYEEHSTIGPEQICAGGFRGRDSCGGDSGGPLILVGRIKGTVRYIQYGIVSYGPKHCGTEGQPGVYTRVTHYMKWILDNLEPS</sequence>
<dbReference type="GO" id="GO:0005576">
    <property type="term" value="C:extracellular region"/>
    <property type="evidence" value="ECO:0007669"/>
    <property type="project" value="UniProtKB-SubCell"/>
</dbReference>
<keyword evidence="6" id="KW-0325">Glycoprotein</keyword>
<dbReference type="SMART" id="SM00020">
    <property type="entry name" value="Tryp_SPc"/>
    <property type="match status" value="1"/>
</dbReference>
<reference evidence="12 13" key="1">
    <citation type="submission" date="2015-09" db="EMBL/GenBank/DDBJ databases">
        <title>Draft genome of the scarab beetle Oryctes borbonicus.</title>
        <authorList>
            <person name="Meyer J.M."/>
            <person name="Markov G.V."/>
            <person name="Baskaran P."/>
            <person name="Herrmann M."/>
            <person name="Sommer R.J."/>
            <person name="Roedelsperger C."/>
        </authorList>
    </citation>
    <scope>NUCLEOTIDE SEQUENCE [LARGE SCALE GENOMIC DNA]</scope>
    <source>
        <strain evidence="12">OB123</strain>
        <tissue evidence="12">Whole animal</tissue>
    </source>
</reference>
<name>A0A0T6AWZ8_9SCAR</name>
<evidence type="ECO:0000256" key="4">
    <source>
        <dbReference type="ARBA" id="ARBA00022825"/>
    </source>
</evidence>
<organism evidence="12 13">
    <name type="scientific">Oryctes borbonicus</name>
    <dbReference type="NCBI Taxonomy" id="1629725"/>
    <lineage>
        <taxon>Eukaryota</taxon>
        <taxon>Metazoa</taxon>
        <taxon>Ecdysozoa</taxon>
        <taxon>Arthropoda</taxon>
        <taxon>Hexapoda</taxon>
        <taxon>Insecta</taxon>
        <taxon>Pterygota</taxon>
        <taxon>Neoptera</taxon>
        <taxon>Endopterygota</taxon>
        <taxon>Coleoptera</taxon>
        <taxon>Polyphaga</taxon>
        <taxon>Scarabaeiformia</taxon>
        <taxon>Scarabaeidae</taxon>
        <taxon>Dynastinae</taxon>
        <taxon>Oryctes</taxon>
    </lineage>
</organism>
<protein>
    <recommendedName>
        <fullName evidence="9">CLIP domain-containing serine protease</fullName>
        <ecNumber evidence="8">3.4.21.-</ecNumber>
    </recommendedName>
</protein>
<dbReference type="Gene3D" id="2.40.10.10">
    <property type="entry name" value="Trypsin-like serine proteases"/>
    <property type="match status" value="2"/>
</dbReference>
<dbReference type="Proteomes" id="UP000051574">
    <property type="component" value="Unassembled WGS sequence"/>
</dbReference>
<dbReference type="InterPro" id="IPR009003">
    <property type="entry name" value="Peptidase_S1_PA"/>
</dbReference>
<dbReference type="PROSITE" id="PS50240">
    <property type="entry name" value="TRYPSIN_DOM"/>
    <property type="match status" value="1"/>
</dbReference>
<comment type="similarity">
    <text evidence="7 9">Belongs to the peptidase S1 family. CLIP subfamily.</text>
</comment>
<comment type="domain">
    <text evidence="9">The clip domain consists of 35-55 residues which are 'knitted' together usually by 3 conserved disulfide bonds forming a clip-like compact structure.</text>
</comment>
<accession>A0A0T6AWZ8</accession>
<dbReference type="OrthoDB" id="8250810at2759"/>
<keyword evidence="9" id="KW-0964">Secreted</keyword>
<evidence type="ECO:0000256" key="5">
    <source>
        <dbReference type="ARBA" id="ARBA00023157"/>
    </source>
</evidence>
<dbReference type="PANTHER" id="PTHR24256">
    <property type="entry name" value="TRYPTASE-RELATED"/>
    <property type="match status" value="1"/>
</dbReference>
<evidence type="ECO:0000256" key="9">
    <source>
        <dbReference type="RuleBase" id="RU366078"/>
    </source>
</evidence>
<dbReference type="AlphaFoldDB" id="A0A0T6AWZ8"/>
<evidence type="ECO:0000259" key="10">
    <source>
        <dbReference type="PROSITE" id="PS50240"/>
    </source>
</evidence>
<proteinExistence type="inferred from homology"/>
<dbReference type="InterPro" id="IPR018114">
    <property type="entry name" value="TRYPSIN_HIS"/>
</dbReference>
<feature type="non-terminal residue" evidence="12">
    <location>
        <position position="1"/>
    </location>
</feature>
<evidence type="ECO:0000256" key="6">
    <source>
        <dbReference type="ARBA" id="ARBA00023180"/>
    </source>
</evidence>
<dbReference type="InterPro" id="IPR051487">
    <property type="entry name" value="Ser/Thr_Proteases_Immune/Dev"/>
</dbReference>
<keyword evidence="4 8" id="KW-0720">Serine protease</keyword>
<dbReference type="FunFam" id="2.40.10.10:FF:000002">
    <property type="entry name" value="Transmembrane protease serine"/>
    <property type="match status" value="1"/>
</dbReference>
<dbReference type="InterPro" id="IPR001254">
    <property type="entry name" value="Trypsin_dom"/>
</dbReference>
<dbReference type="GO" id="GO:0006508">
    <property type="term" value="P:proteolysis"/>
    <property type="evidence" value="ECO:0007669"/>
    <property type="project" value="UniProtKB-KW"/>
</dbReference>
<evidence type="ECO:0000256" key="7">
    <source>
        <dbReference type="ARBA" id="ARBA00024195"/>
    </source>
</evidence>
<evidence type="ECO:0000256" key="1">
    <source>
        <dbReference type="ARBA" id="ARBA00022670"/>
    </source>
</evidence>
<evidence type="ECO:0000259" key="11">
    <source>
        <dbReference type="PROSITE" id="PS51888"/>
    </source>
</evidence>
<dbReference type="InterPro" id="IPR022700">
    <property type="entry name" value="CLIP"/>
</dbReference>
<dbReference type="Pfam" id="PF00089">
    <property type="entry name" value="Trypsin"/>
    <property type="match status" value="1"/>
</dbReference>
<dbReference type="GO" id="GO:0004252">
    <property type="term" value="F:serine-type endopeptidase activity"/>
    <property type="evidence" value="ECO:0007669"/>
    <property type="project" value="UniProtKB-UniRule"/>
</dbReference>
<dbReference type="PROSITE" id="PS51888">
    <property type="entry name" value="CLIP"/>
    <property type="match status" value="1"/>
</dbReference>
<dbReference type="PROSITE" id="PS00135">
    <property type="entry name" value="TRYPSIN_SER"/>
    <property type="match status" value="1"/>
</dbReference>
<evidence type="ECO:0000256" key="8">
    <source>
        <dbReference type="RuleBase" id="RU363034"/>
    </source>
</evidence>
<dbReference type="InterPro" id="IPR001314">
    <property type="entry name" value="Peptidase_S1A"/>
</dbReference>
<dbReference type="InterPro" id="IPR043504">
    <property type="entry name" value="Peptidase_S1_PA_chymotrypsin"/>
</dbReference>
<keyword evidence="1 8" id="KW-0645">Protease</keyword>
<evidence type="ECO:0000313" key="12">
    <source>
        <dbReference type="EMBL" id="KRT79342.1"/>
    </source>
</evidence>
<feature type="domain" description="Peptidase S1" evidence="10">
    <location>
        <begin position="111"/>
        <end position="361"/>
    </location>
</feature>
<keyword evidence="3 8" id="KW-0378">Hydrolase</keyword>
<dbReference type="CDD" id="cd00190">
    <property type="entry name" value="Tryp_SPc"/>
    <property type="match status" value="1"/>
</dbReference>
<comment type="subcellular location">
    <subcellularLocation>
        <location evidence="9">Secreted</location>
    </subcellularLocation>
</comment>
<comment type="caution">
    <text evidence="12">The sequence shown here is derived from an EMBL/GenBank/DDBJ whole genome shotgun (WGS) entry which is preliminary data.</text>
</comment>
<dbReference type="EMBL" id="LJIG01022669">
    <property type="protein sequence ID" value="KRT79342.1"/>
    <property type="molecule type" value="Genomic_DNA"/>
</dbReference>
<gene>
    <name evidence="12" type="ORF">AMK59_6949</name>
</gene>
<evidence type="ECO:0000313" key="13">
    <source>
        <dbReference type="Proteomes" id="UP000051574"/>
    </source>
</evidence>